<dbReference type="PANTHER" id="PTHR22605:SF16">
    <property type="entry name" value="E3 UBIQUITIN-PROTEIN LIGASE RNF213"/>
    <property type="match status" value="1"/>
</dbReference>
<dbReference type="GO" id="GO:0016874">
    <property type="term" value="F:ligase activity"/>
    <property type="evidence" value="ECO:0007669"/>
    <property type="project" value="UniProtKB-KW"/>
</dbReference>
<accession>A0A7K7ICK2</accession>
<dbReference type="GO" id="GO:0016020">
    <property type="term" value="C:membrane"/>
    <property type="evidence" value="ECO:0007669"/>
    <property type="project" value="TreeGrafter"/>
</dbReference>
<dbReference type="GO" id="GO:2000051">
    <property type="term" value="P:negative regulation of non-canonical Wnt signaling pathway"/>
    <property type="evidence" value="ECO:0007669"/>
    <property type="project" value="TreeGrafter"/>
</dbReference>
<dbReference type="GO" id="GO:0005829">
    <property type="term" value="C:cytosol"/>
    <property type="evidence" value="ECO:0007669"/>
    <property type="project" value="TreeGrafter"/>
</dbReference>
<keyword evidence="2" id="KW-1185">Reference proteome</keyword>
<keyword evidence="1" id="KW-0436">Ligase</keyword>
<dbReference type="OrthoDB" id="2423195at2759"/>
<dbReference type="EMBL" id="VZSM01001028">
    <property type="protein sequence ID" value="NWY91922.1"/>
    <property type="molecule type" value="Genomic_DNA"/>
</dbReference>
<evidence type="ECO:0000313" key="2">
    <source>
        <dbReference type="Proteomes" id="UP000564784"/>
    </source>
</evidence>
<dbReference type="AlphaFoldDB" id="A0A7K7ICK2"/>
<dbReference type="PANTHER" id="PTHR22605">
    <property type="entry name" value="RZ-TYPE DOMAIN-CONTAINING PROTEIN"/>
    <property type="match status" value="1"/>
</dbReference>
<organism evidence="1 2">
    <name type="scientific">Loxia curvirostra</name>
    <name type="common">Red crossbill</name>
    <dbReference type="NCBI Taxonomy" id="64802"/>
    <lineage>
        <taxon>Eukaryota</taxon>
        <taxon>Metazoa</taxon>
        <taxon>Chordata</taxon>
        <taxon>Craniata</taxon>
        <taxon>Vertebrata</taxon>
        <taxon>Euteleostomi</taxon>
        <taxon>Archelosauria</taxon>
        <taxon>Archosauria</taxon>
        <taxon>Dinosauria</taxon>
        <taxon>Saurischia</taxon>
        <taxon>Theropoda</taxon>
        <taxon>Coelurosauria</taxon>
        <taxon>Aves</taxon>
        <taxon>Neognathae</taxon>
        <taxon>Neoaves</taxon>
        <taxon>Telluraves</taxon>
        <taxon>Australaves</taxon>
        <taxon>Passeriformes</taxon>
        <taxon>Passeroidea</taxon>
        <taxon>Fringillidae</taxon>
        <taxon>Carduelinae</taxon>
        <taxon>Loxia</taxon>
    </lineage>
</organism>
<dbReference type="GO" id="GO:0005730">
    <property type="term" value="C:nucleolus"/>
    <property type="evidence" value="ECO:0007669"/>
    <property type="project" value="TreeGrafter"/>
</dbReference>
<name>A0A7K7ICK2_LOXCU</name>
<dbReference type="GO" id="GO:0004842">
    <property type="term" value="F:ubiquitin-protein transferase activity"/>
    <property type="evidence" value="ECO:0007669"/>
    <property type="project" value="InterPro"/>
</dbReference>
<dbReference type="GO" id="GO:0006511">
    <property type="term" value="P:ubiquitin-dependent protein catabolic process"/>
    <property type="evidence" value="ECO:0007669"/>
    <property type="project" value="TreeGrafter"/>
</dbReference>
<feature type="non-terminal residue" evidence="1">
    <location>
        <position position="149"/>
    </location>
</feature>
<reference evidence="1 2" key="1">
    <citation type="submission" date="2019-09" db="EMBL/GenBank/DDBJ databases">
        <title>Bird 10,000 Genomes (B10K) Project - Family phase.</title>
        <authorList>
            <person name="Zhang G."/>
        </authorList>
    </citation>
    <scope>NUCLEOTIDE SEQUENCE [LARGE SCALE GENOMIC DNA]</scope>
    <source>
        <strain evidence="1">OUT-0011</strain>
        <tissue evidence="1">Muscle</tissue>
    </source>
</reference>
<comment type="caution">
    <text evidence="1">The sequence shown here is derived from an EMBL/GenBank/DDBJ whole genome shotgun (WGS) entry which is preliminary data.</text>
</comment>
<evidence type="ECO:0000313" key="1">
    <source>
        <dbReference type="EMBL" id="NWY91922.1"/>
    </source>
</evidence>
<protein>
    <submittedName>
        <fullName evidence="1">RN213 ligase</fullName>
    </submittedName>
</protein>
<dbReference type="Proteomes" id="UP000564784">
    <property type="component" value="Unassembled WGS sequence"/>
</dbReference>
<feature type="non-terminal residue" evidence="1">
    <location>
        <position position="1"/>
    </location>
</feature>
<proteinExistence type="predicted"/>
<dbReference type="GO" id="GO:0016887">
    <property type="term" value="F:ATP hydrolysis activity"/>
    <property type="evidence" value="ECO:0007669"/>
    <property type="project" value="InterPro"/>
</dbReference>
<sequence length="149" mass="16833">MNSPEQPLPTFDEVLLCTPQTSAEQVGLFLRRCLIPCQGGNKVYTMLYADELSYDVSKRAEELFQHLQCYNSSYRLIILYNCEGGESSYLPSAFSHYTVPMIPQRSRAEIQQYLQRHFRVPQPSGSAAAVFKEHMCVGIVSSKRAGMGK</sequence>
<dbReference type="InterPro" id="IPR031248">
    <property type="entry name" value="RNF213"/>
</dbReference>
<dbReference type="GO" id="GO:0002040">
    <property type="term" value="P:sprouting angiogenesis"/>
    <property type="evidence" value="ECO:0007669"/>
    <property type="project" value="TreeGrafter"/>
</dbReference>
<gene>
    <name evidence="1" type="primary">Rnf213_0</name>
    <name evidence="1" type="ORF">LOXCUR_R07150</name>
</gene>